<dbReference type="Proteomes" id="UP001360560">
    <property type="component" value="Unassembled WGS sequence"/>
</dbReference>
<feature type="domain" description="DNA-directed RNA polymerase RBP11-like dimerisation" evidence="6">
    <location>
        <begin position="31"/>
        <end position="103"/>
    </location>
</feature>
<dbReference type="FunFam" id="3.30.1360.10:FF:000003">
    <property type="entry name" value="DNA-directed RNA polymerase II subunit RPB11"/>
    <property type="match status" value="1"/>
</dbReference>
<comment type="subcellular location">
    <subcellularLocation>
        <location evidence="1">Nucleus</location>
    </subcellularLocation>
</comment>
<dbReference type="GO" id="GO:0006366">
    <property type="term" value="P:transcription by RNA polymerase II"/>
    <property type="evidence" value="ECO:0007669"/>
    <property type="project" value="InterPro"/>
</dbReference>
<dbReference type="Gene3D" id="3.30.1360.10">
    <property type="entry name" value="RNA polymerase, RBP11-like subunit"/>
    <property type="match status" value="1"/>
</dbReference>
<keyword evidence="4" id="KW-0539">Nucleus</keyword>
<dbReference type="GO" id="GO:0046983">
    <property type="term" value="F:protein dimerization activity"/>
    <property type="evidence" value="ECO:0007669"/>
    <property type="project" value="InterPro"/>
</dbReference>
<dbReference type="GeneID" id="90073241"/>
<reference evidence="7 8" key="1">
    <citation type="journal article" date="2023" name="Elife">
        <title>Identification of key yeast species and microbe-microbe interactions impacting larval growth of Drosophila in the wild.</title>
        <authorList>
            <person name="Mure A."/>
            <person name="Sugiura Y."/>
            <person name="Maeda R."/>
            <person name="Honda K."/>
            <person name="Sakurai N."/>
            <person name="Takahashi Y."/>
            <person name="Watada M."/>
            <person name="Katoh T."/>
            <person name="Gotoh A."/>
            <person name="Gotoh Y."/>
            <person name="Taniguchi I."/>
            <person name="Nakamura K."/>
            <person name="Hayashi T."/>
            <person name="Katayama T."/>
            <person name="Uemura T."/>
            <person name="Hattori Y."/>
        </authorList>
    </citation>
    <scope>NUCLEOTIDE SEQUENCE [LARGE SCALE GENOMIC DNA]</scope>
    <source>
        <strain evidence="7 8">SC-9</strain>
    </source>
</reference>
<dbReference type="EMBL" id="BTFZ01000006">
    <property type="protein sequence ID" value="GMM35262.1"/>
    <property type="molecule type" value="Genomic_DNA"/>
</dbReference>
<dbReference type="InterPro" id="IPR008193">
    <property type="entry name" value="RNA_pol_Rpb11_13-16kDa_CS"/>
</dbReference>
<dbReference type="InterPro" id="IPR022905">
    <property type="entry name" value="Rpo11-like"/>
</dbReference>
<dbReference type="HAMAP" id="MF_00261">
    <property type="entry name" value="RNApol_arch_Rpo11"/>
    <property type="match status" value="1"/>
</dbReference>
<evidence type="ECO:0000313" key="8">
    <source>
        <dbReference type="Proteomes" id="UP001360560"/>
    </source>
</evidence>
<evidence type="ECO:0000259" key="6">
    <source>
        <dbReference type="Pfam" id="PF13656"/>
    </source>
</evidence>
<protein>
    <submittedName>
        <fullName evidence="7">DNA-directed RNA polymerase II core subunit</fullName>
    </submittedName>
</protein>
<dbReference type="CDD" id="cd06926">
    <property type="entry name" value="RNAP_II_RPB11"/>
    <property type="match status" value="1"/>
</dbReference>
<proteinExistence type="inferred from homology"/>
<gene>
    <name evidence="7" type="ORF">DASC09_025870</name>
</gene>
<keyword evidence="3" id="KW-0804">Transcription</keyword>
<evidence type="ECO:0000256" key="1">
    <source>
        <dbReference type="ARBA" id="ARBA00004123"/>
    </source>
</evidence>
<dbReference type="InterPro" id="IPR009025">
    <property type="entry name" value="RBP11-like_dimer"/>
</dbReference>
<evidence type="ECO:0000256" key="4">
    <source>
        <dbReference type="ARBA" id="ARBA00023242"/>
    </source>
</evidence>
<dbReference type="GO" id="GO:0003677">
    <property type="term" value="F:DNA binding"/>
    <property type="evidence" value="ECO:0007669"/>
    <property type="project" value="InterPro"/>
</dbReference>
<sequence length="122" mass="14221">MNAPERFELFLLPDGTPKLQIEPDRKARNAAIIEFEREDHTLGNLLRAQLLADRRVIFVGYKIEHPLFPKFKMRIQTEEGYKPTEALKNACASIISQLSSLEDNFKKEWDTKMFAHEVMDDN</sequence>
<evidence type="ECO:0000313" key="7">
    <source>
        <dbReference type="EMBL" id="GMM35262.1"/>
    </source>
</evidence>
<dbReference type="GO" id="GO:0005665">
    <property type="term" value="C:RNA polymerase II, core complex"/>
    <property type="evidence" value="ECO:0007669"/>
    <property type="project" value="InterPro"/>
</dbReference>
<dbReference type="Pfam" id="PF13656">
    <property type="entry name" value="RNA_pol_L_2"/>
    <property type="match status" value="1"/>
</dbReference>
<dbReference type="InterPro" id="IPR036603">
    <property type="entry name" value="RBP11-like"/>
</dbReference>
<accession>A0AAV5QKE4</accession>
<dbReference type="PANTHER" id="PTHR13946">
    <property type="entry name" value="DNA-DIRECTED RNA POLYMERASE I,II,III"/>
    <property type="match status" value="1"/>
</dbReference>
<keyword evidence="8" id="KW-1185">Reference proteome</keyword>
<dbReference type="InterPro" id="IPR037685">
    <property type="entry name" value="RBP11"/>
</dbReference>
<dbReference type="PANTHER" id="PTHR13946:SF16">
    <property type="entry name" value="DNA-DIRECTED RNA POLYMERASE II SUBUNIT RPB11"/>
    <property type="match status" value="1"/>
</dbReference>
<keyword evidence="2 7" id="KW-0240">DNA-directed RNA polymerase</keyword>
<evidence type="ECO:0000256" key="3">
    <source>
        <dbReference type="ARBA" id="ARBA00023163"/>
    </source>
</evidence>
<organism evidence="7 8">
    <name type="scientific">Saccharomycopsis crataegensis</name>
    <dbReference type="NCBI Taxonomy" id="43959"/>
    <lineage>
        <taxon>Eukaryota</taxon>
        <taxon>Fungi</taxon>
        <taxon>Dikarya</taxon>
        <taxon>Ascomycota</taxon>
        <taxon>Saccharomycotina</taxon>
        <taxon>Saccharomycetes</taxon>
        <taxon>Saccharomycopsidaceae</taxon>
        <taxon>Saccharomycopsis</taxon>
    </lineage>
</organism>
<comment type="caution">
    <text evidence="7">The sequence shown here is derived from an EMBL/GenBank/DDBJ whole genome shotgun (WGS) entry which is preliminary data.</text>
</comment>
<dbReference type="GO" id="GO:0003899">
    <property type="term" value="F:DNA-directed RNA polymerase activity"/>
    <property type="evidence" value="ECO:0007669"/>
    <property type="project" value="InterPro"/>
</dbReference>
<dbReference type="PROSITE" id="PS01154">
    <property type="entry name" value="RNA_POL_L_13KD"/>
    <property type="match status" value="1"/>
</dbReference>
<evidence type="ECO:0000256" key="2">
    <source>
        <dbReference type="ARBA" id="ARBA00022478"/>
    </source>
</evidence>
<dbReference type="SUPFAM" id="SSF55257">
    <property type="entry name" value="RBP11-like subunits of RNA polymerase"/>
    <property type="match status" value="1"/>
</dbReference>
<name>A0AAV5QKE4_9ASCO</name>
<comment type="similarity">
    <text evidence="5">Belongs to the archaeal Rpo11/eukaryotic RPB11/RPC19 RNA polymerase subunit family.</text>
</comment>
<evidence type="ECO:0000256" key="5">
    <source>
        <dbReference type="ARBA" id="ARBA00025751"/>
    </source>
</evidence>
<dbReference type="RefSeq" id="XP_064852262.1">
    <property type="nucleotide sequence ID" value="XM_064996190.1"/>
</dbReference>
<dbReference type="AlphaFoldDB" id="A0AAV5QKE4"/>